<reference evidence="3" key="1">
    <citation type="journal article" date="2020" name="Stud. Mycol.">
        <title>101 Dothideomycetes genomes: a test case for predicting lifestyles and emergence of pathogens.</title>
        <authorList>
            <person name="Haridas S."/>
            <person name="Albert R."/>
            <person name="Binder M."/>
            <person name="Bloem J."/>
            <person name="Labutti K."/>
            <person name="Salamov A."/>
            <person name="Andreopoulos B."/>
            <person name="Baker S."/>
            <person name="Barry K."/>
            <person name="Bills G."/>
            <person name="Bluhm B."/>
            <person name="Cannon C."/>
            <person name="Castanera R."/>
            <person name="Culley D."/>
            <person name="Daum C."/>
            <person name="Ezra D."/>
            <person name="Gonzalez J."/>
            <person name="Henrissat B."/>
            <person name="Kuo A."/>
            <person name="Liang C."/>
            <person name="Lipzen A."/>
            <person name="Lutzoni F."/>
            <person name="Magnuson J."/>
            <person name="Mondo S."/>
            <person name="Nolan M."/>
            <person name="Ohm R."/>
            <person name="Pangilinan J."/>
            <person name="Park H.-J."/>
            <person name="Ramirez L."/>
            <person name="Alfaro M."/>
            <person name="Sun H."/>
            <person name="Tritt A."/>
            <person name="Yoshinaga Y."/>
            <person name="Zwiers L.-H."/>
            <person name="Turgeon B."/>
            <person name="Goodwin S."/>
            <person name="Spatafora J."/>
            <person name="Crous P."/>
            <person name="Grigoriev I."/>
        </authorList>
    </citation>
    <scope>NUCLEOTIDE SEQUENCE</scope>
    <source>
        <strain evidence="3">CBS 207.26</strain>
    </source>
</reference>
<dbReference type="EMBL" id="ML994627">
    <property type="protein sequence ID" value="KAF2187489.1"/>
    <property type="molecule type" value="Genomic_DNA"/>
</dbReference>
<dbReference type="AlphaFoldDB" id="A0A6A6EAA2"/>
<feature type="domain" description="Non-haem dioxygenase N-terminal" evidence="2">
    <location>
        <begin position="83"/>
        <end position="153"/>
    </location>
</feature>
<dbReference type="InterPro" id="IPR026992">
    <property type="entry name" value="DIOX_N"/>
</dbReference>
<dbReference type="Pfam" id="PF14226">
    <property type="entry name" value="DIOX_N"/>
    <property type="match status" value="1"/>
</dbReference>
<feature type="compositionally biased region" description="Basic and acidic residues" evidence="1">
    <location>
        <begin position="141"/>
        <end position="157"/>
    </location>
</feature>
<evidence type="ECO:0000313" key="4">
    <source>
        <dbReference type="Proteomes" id="UP000800200"/>
    </source>
</evidence>
<accession>A0A6A6EAA2</accession>
<feature type="region of interest" description="Disordered" evidence="1">
    <location>
        <begin position="126"/>
        <end position="157"/>
    </location>
</feature>
<sequence length="157" mass="17889">MVHSCVHLRFPPFSLGYTSSSPQSTINNTAFWDSKYVVRGGIKVLRYQALEEHPSSLYRLQQQVVISHIVLLTTHRPVFTQYKHSVPESTQKKFLEAIAAFFALPLEEKEKLSQSNAPCHRGYERIGGQKLDELDETVTPDQKEGFSVRPDRPLASF</sequence>
<evidence type="ECO:0000259" key="2">
    <source>
        <dbReference type="Pfam" id="PF14226"/>
    </source>
</evidence>
<gene>
    <name evidence="3" type="ORF">K469DRAFT_114493</name>
</gene>
<keyword evidence="4" id="KW-1185">Reference proteome</keyword>
<dbReference type="InterPro" id="IPR027443">
    <property type="entry name" value="IPNS-like_sf"/>
</dbReference>
<dbReference type="OrthoDB" id="288590at2759"/>
<dbReference type="SUPFAM" id="SSF51197">
    <property type="entry name" value="Clavaminate synthase-like"/>
    <property type="match status" value="1"/>
</dbReference>
<dbReference type="Proteomes" id="UP000800200">
    <property type="component" value="Unassembled WGS sequence"/>
</dbReference>
<name>A0A6A6EAA2_9PEZI</name>
<evidence type="ECO:0000313" key="3">
    <source>
        <dbReference type="EMBL" id="KAF2187489.1"/>
    </source>
</evidence>
<evidence type="ECO:0000256" key="1">
    <source>
        <dbReference type="SAM" id="MobiDB-lite"/>
    </source>
</evidence>
<protein>
    <recommendedName>
        <fullName evidence="2">Non-haem dioxygenase N-terminal domain-containing protein</fullName>
    </recommendedName>
</protein>
<organism evidence="3 4">
    <name type="scientific">Zopfia rhizophila CBS 207.26</name>
    <dbReference type="NCBI Taxonomy" id="1314779"/>
    <lineage>
        <taxon>Eukaryota</taxon>
        <taxon>Fungi</taxon>
        <taxon>Dikarya</taxon>
        <taxon>Ascomycota</taxon>
        <taxon>Pezizomycotina</taxon>
        <taxon>Dothideomycetes</taxon>
        <taxon>Dothideomycetes incertae sedis</taxon>
        <taxon>Zopfiaceae</taxon>
        <taxon>Zopfia</taxon>
    </lineage>
</organism>
<dbReference type="Gene3D" id="2.60.120.330">
    <property type="entry name" value="B-lactam Antibiotic, Isopenicillin N Synthase, Chain"/>
    <property type="match status" value="1"/>
</dbReference>
<proteinExistence type="predicted"/>